<protein>
    <recommendedName>
        <fullName evidence="5">SOCS box domain-containing protein</fullName>
    </recommendedName>
</protein>
<evidence type="ECO:0000256" key="1">
    <source>
        <dbReference type="ARBA" id="ARBA00022737"/>
    </source>
</evidence>
<organism evidence="3 4">
    <name type="scientific">Cloeon dipterum</name>
    <dbReference type="NCBI Taxonomy" id="197152"/>
    <lineage>
        <taxon>Eukaryota</taxon>
        <taxon>Metazoa</taxon>
        <taxon>Ecdysozoa</taxon>
        <taxon>Arthropoda</taxon>
        <taxon>Hexapoda</taxon>
        <taxon>Insecta</taxon>
        <taxon>Pterygota</taxon>
        <taxon>Palaeoptera</taxon>
        <taxon>Ephemeroptera</taxon>
        <taxon>Pisciforma</taxon>
        <taxon>Baetidae</taxon>
        <taxon>Cloeon</taxon>
    </lineage>
</organism>
<dbReference type="Proteomes" id="UP000494165">
    <property type="component" value="Unassembled WGS sequence"/>
</dbReference>
<evidence type="ECO:0000313" key="3">
    <source>
        <dbReference type="EMBL" id="CAB3370838.1"/>
    </source>
</evidence>
<dbReference type="SUPFAM" id="SSF48403">
    <property type="entry name" value="Ankyrin repeat"/>
    <property type="match status" value="1"/>
</dbReference>
<dbReference type="PANTHER" id="PTHR24123">
    <property type="entry name" value="ANKYRIN REPEAT-CONTAINING"/>
    <property type="match status" value="1"/>
</dbReference>
<dbReference type="AlphaFoldDB" id="A0A8S1CSF5"/>
<gene>
    <name evidence="3" type="ORF">CLODIP_2_CD09797</name>
</gene>
<evidence type="ECO:0000313" key="4">
    <source>
        <dbReference type="Proteomes" id="UP000494165"/>
    </source>
</evidence>
<comment type="caution">
    <text evidence="3">The sequence shown here is derived from an EMBL/GenBank/DDBJ whole genome shotgun (WGS) entry which is preliminary data.</text>
</comment>
<proteinExistence type="predicted"/>
<dbReference type="Gene3D" id="1.25.40.20">
    <property type="entry name" value="Ankyrin repeat-containing domain"/>
    <property type="match status" value="2"/>
</dbReference>
<dbReference type="InterPro" id="IPR002110">
    <property type="entry name" value="Ankyrin_rpt"/>
</dbReference>
<dbReference type="SMART" id="SM00248">
    <property type="entry name" value="ANK"/>
    <property type="match status" value="3"/>
</dbReference>
<name>A0A8S1CSF5_9INSE</name>
<evidence type="ECO:0008006" key="5">
    <source>
        <dbReference type="Google" id="ProtNLM"/>
    </source>
</evidence>
<dbReference type="InterPro" id="IPR051165">
    <property type="entry name" value="Multifunctional_ANK_Repeat"/>
</dbReference>
<keyword evidence="1" id="KW-0677">Repeat</keyword>
<dbReference type="OrthoDB" id="366390at2759"/>
<reference evidence="3 4" key="1">
    <citation type="submission" date="2020-04" db="EMBL/GenBank/DDBJ databases">
        <authorList>
            <person name="Alioto T."/>
            <person name="Alioto T."/>
            <person name="Gomez Garrido J."/>
        </authorList>
    </citation>
    <scope>NUCLEOTIDE SEQUENCE [LARGE SCALE GENOMIC DNA]</scope>
</reference>
<sequence length="346" mass="38862">MNPGAEIPFTPLHSFACNGLMLDVRMMEEKLKRDPKLINARCLVKERDGERYDYTPLHSATKAGHLRCLVFLLQRDPSRKETADVNATYGPSALNALSLTMDSSCINMLLLNGIKPDYDAPSYLGLIEFPSTLYVNSACQCNNPLAVAALLEHGAATLDEQFVDWQLANDNTDAIFEEVPLCIACEVGAVECVRLLLLHKADTSVVFRLDATKTPLADHCLDRVINCCNLNNGLEIMRTLHAFGVNFGESSAMIRRNSQQSELSSDFTRRALITEYLRLAKERLSENAQRRLKMLRKYDSLSSYKKFVSDVLLKATETKEPMGVKEIGQKREKAQQFLLFQDMATK</sequence>
<evidence type="ECO:0000256" key="2">
    <source>
        <dbReference type="ARBA" id="ARBA00023043"/>
    </source>
</evidence>
<keyword evidence="2" id="KW-0040">ANK repeat</keyword>
<dbReference type="Pfam" id="PF00023">
    <property type="entry name" value="Ank"/>
    <property type="match status" value="2"/>
</dbReference>
<keyword evidence="4" id="KW-1185">Reference proteome</keyword>
<dbReference type="PANTHER" id="PTHR24123:SF33">
    <property type="entry name" value="PROTEIN HOS4"/>
    <property type="match status" value="1"/>
</dbReference>
<accession>A0A8S1CSF5</accession>
<dbReference type="InterPro" id="IPR036770">
    <property type="entry name" value="Ankyrin_rpt-contain_sf"/>
</dbReference>
<dbReference type="EMBL" id="CADEPI010000055">
    <property type="protein sequence ID" value="CAB3370838.1"/>
    <property type="molecule type" value="Genomic_DNA"/>
</dbReference>